<feature type="compositionally biased region" description="Polar residues" evidence="1">
    <location>
        <begin position="27"/>
        <end position="38"/>
    </location>
</feature>
<comment type="caution">
    <text evidence="2">The sequence shown here is derived from an EMBL/GenBank/DDBJ whole genome shotgun (WGS) entry which is preliminary data.</text>
</comment>
<proteinExistence type="predicted"/>
<evidence type="ECO:0000256" key="1">
    <source>
        <dbReference type="SAM" id="MobiDB-lite"/>
    </source>
</evidence>
<reference evidence="2" key="1">
    <citation type="submission" date="2020-12" db="EMBL/GenBank/DDBJ databases">
        <authorList>
            <person name="Iha C."/>
        </authorList>
    </citation>
    <scope>NUCLEOTIDE SEQUENCE</scope>
</reference>
<protein>
    <submittedName>
        <fullName evidence="2">Uncharacterized protein</fullName>
    </submittedName>
</protein>
<feature type="non-terminal residue" evidence="2">
    <location>
        <position position="1"/>
    </location>
</feature>
<feature type="compositionally biased region" description="Basic and acidic residues" evidence="1">
    <location>
        <begin position="81"/>
        <end position="95"/>
    </location>
</feature>
<organism evidence="2 3">
    <name type="scientific">Ostreobium quekettii</name>
    <dbReference type="NCBI Taxonomy" id="121088"/>
    <lineage>
        <taxon>Eukaryota</taxon>
        <taxon>Viridiplantae</taxon>
        <taxon>Chlorophyta</taxon>
        <taxon>core chlorophytes</taxon>
        <taxon>Ulvophyceae</taxon>
        <taxon>TCBD clade</taxon>
        <taxon>Bryopsidales</taxon>
        <taxon>Ostreobineae</taxon>
        <taxon>Ostreobiaceae</taxon>
        <taxon>Ostreobium</taxon>
    </lineage>
</organism>
<name>A0A8S1J033_9CHLO</name>
<evidence type="ECO:0000313" key="2">
    <source>
        <dbReference type="EMBL" id="CAD7700790.1"/>
    </source>
</evidence>
<keyword evidence="3" id="KW-1185">Reference proteome</keyword>
<dbReference type="EMBL" id="CAJHUC010001344">
    <property type="protein sequence ID" value="CAD7700790.1"/>
    <property type="molecule type" value="Genomic_DNA"/>
</dbReference>
<dbReference type="Proteomes" id="UP000708148">
    <property type="component" value="Unassembled WGS sequence"/>
</dbReference>
<gene>
    <name evidence="2" type="ORF">OSTQU699_LOCUS6149</name>
</gene>
<feature type="region of interest" description="Disordered" evidence="1">
    <location>
        <begin position="15"/>
        <end position="50"/>
    </location>
</feature>
<sequence length="111" mass="11443">MGVISDGLAEEACAAERDVAASSSSSPDLQSGDTQASSLEEGRLQGLTEDPNLLSDLLRKADGDHAKVQKWLQELGAQGKTNDKTGLDVTDEGRKSTVATIGDAASALGNE</sequence>
<feature type="region of interest" description="Disordered" evidence="1">
    <location>
        <begin position="75"/>
        <end position="111"/>
    </location>
</feature>
<dbReference type="AlphaFoldDB" id="A0A8S1J033"/>
<evidence type="ECO:0000313" key="3">
    <source>
        <dbReference type="Proteomes" id="UP000708148"/>
    </source>
</evidence>
<accession>A0A8S1J033</accession>